<evidence type="ECO:0000313" key="1">
    <source>
        <dbReference type="EMBL" id="ALM02489.1"/>
    </source>
</evidence>
<name>A0A0S1RUZ3_9CAUD</name>
<keyword evidence="2" id="KW-1185">Reference proteome</keyword>
<organism evidence="1 2">
    <name type="scientific">Klebsiella phage vB_KpnM_KB57</name>
    <dbReference type="NCBI Taxonomy" id="1719140"/>
    <lineage>
        <taxon>Viruses</taxon>
        <taxon>Duplodnaviria</taxon>
        <taxon>Heunggongvirae</taxon>
        <taxon>Uroviricota</taxon>
        <taxon>Caudoviricetes</taxon>
        <taxon>Vequintavirinae</taxon>
        <taxon>Mydovirus</taxon>
        <taxon>Mydovirus KB57</taxon>
    </lineage>
</organism>
<dbReference type="EMBL" id="KT934943">
    <property type="protein sequence ID" value="ALM02489.1"/>
    <property type="molecule type" value="Genomic_DNA"/>
</dbReference>
<dbReference type="Proteomes" id="UP000203990">
    <property type="component" value="Segment"/>
</dbReference>
<protein>
    <submittedName>
        <fullName evidence="1">Uncharacterized protein</fullName>
    </submittedName>
</protein>
<evidence type="ECO:0000313" key="2">
    <source>
        <dbReference type="Proteomes" id="UP000203990"/>
    </source>
</evidence>
<accession>A0A0S1RUZ3</accession>
<sequence>MDSGAYGSISKADAMKFLYASNIPQAKLDSRSGECIIDSITNIQDLWEIYHEV</sequence>
<dbReference type="OrthoDB" id="37075at10239"/>
<dbReference type="GeneID" id="26523068"/>
<dbReference type="RefSeq" id="YP_009187715.1">
    <property type="nucleotide sequence ID" value="NC_028659.1"/>
</dbReference>
<dbReference type="KEGG" id="vg:26523068"/>
<proteinExistence type="predicted"/>
<reference evidence="1 2" key="1">
    <citation type="submission" date="2015-10" db="EMBL/GenBank/DDBJ databases">
        <title>Complete genome sequence of Klebsiella pneumoniae bacteriophage vB_KpnM_KB57.</title>
        <authorList>
            <person name="Volozhantsev N.V."/>
            <person name="Popova A.V."/>
            <person name="Krasilnikova V.M."/>
            <person name="Bogun A.G."/>
        </authorList>
    </citation>
    <scope>NUCLEOTIDE SEQUENCE [LARGE SCALE GENOMIC DNA]</scope>
</reference>
<gene>
    <name evidence="1" type="ORF">KB57_102</name>
</gene>